<feature type="coiled-coil region" evidence="1">
    <location>
        <begin position="197"/>
        <end position="224"/>
    </location>
</feature>
<organism evidence="2 3">
    <name type="scientific">Flavobacterium hankyongi</name>
    <dbReference type="NCBI Taxonomy" id="1176532"/>
    <lineage>
        <taxon>Bacteria</taxon>
        <taxon>Pseudomonadati</taxon>
        <taxon>Bacteroidota</taxon>
        <taxon>Flavobacteriia</taxon>
        <taxon>Flavobacteriales</taxon>
        <taxon>Flavobacteriaceae</taxon>
        <taxon>Flavobacterium</taxon>
    </lineage>
</organism>
<proteinExistence type="predicted"/>
<dbReference type="RefSeq" id="WP_264543283.1">
    <property type="nucleotide sequence ID" value="NZ_BAABIP010000022.1"/>
</dbReference>
<keyword evidence="3" id="KW-1185">Reference proteome</keyword>
<dbReference type="EMBL" id="BAABIP010000022">
    <property type="protein sequence ID" value="GAA4775152.1"/>
    <property type="molecule type" value="Genomic_DNA"/>
</dbReference>
<sequence length="225" mass="26937">MEAKYKIGYVDEDIKQVKKYTRRLKDFGFEVIGYDFHQGMSLDELMNQVYESDIDLLMIDYKLNEKNIVAFNGDAVESEFYDKRPLFPHIIFTNKVEQAEPFVEDWKIIFDKEDVFNDNEEEEDEKKVNHFITTLEKSIEQYRKHIQKRKDDIFKILEKGKVEKLSVIEKHNLLKLQKELKVLDNTYTAEVPEHLLISKNLEEIDNLKNEAEELLNELINKRKKQ</sequence>
<keyword evidence="1" id="KW-0175">Coiled coil</keyword>
<evidence type="ECO:0000313" key="2">
    <source>
        <dbReference type="EMBL" id="GAA4775152.1"/>
    </source>
</evidence>
<reference evidence="3" key="1">
    <citation type="journal article" date="2019" name="Int. J. Syst. Evol. Microbiol.">
        <title>The Global Catalogue of Microorganisms (GCM) 10K type strain sequencing project: providing services to taxonomists for standard genome sequencing and annotation.</title>
        <authorList>
            <consortium name="The Broad Institute Genomics Platform"/>
            <consortium name="The Broad Institute Genome Sequencing Center for Infectious Disease"/>
            <person name="Wu L."/>
            <person name="Ma J."/>
        </authorList>
    </citation>
    <scope>NUCLEOTIDE SEQUENCE [LARGE SCALE GENOMIC DNA]</scope>
    <source>
        <strain evidence="3">JCM 18198</strain>
    </source>
</reference>
<name>A0ABP9A6G7_9FLAO</name>
<accession>A0ABP9A6G7</accession>
<gene>
    <name evidence="2" type="ORF">GCM10023230_27540</name>
</gene>
<evidence type="ECO:0000313" key="3">
    <source>
        <dbReference type="Proteomes" id="UP001500141"/>
    </source>
</evidence>
<protein>
    <submittedName>
        <fullName evidence="2">Uncharacterized protein</fullName>
    </submittedName>
</protein>
<comment type="caution">
    <text evidence="2">The sequence shown here is derived from an EMBL/GenBank/DDBJ whole genome shotgun (WGS) entry which is preliminary data.</text>
</comment>
<dbReference type="Proteomes" id="UP001500141">
    <property type="component" value="Unassembled WGS sequence"/>
</dbReference>
<evidence type="ECO:0000256" key="1">
    <source>
        <dbReference type="SAM" id="Coils"/>
    </source>
</evidence>